<evidence type="ECO:0000256" key="1">
    <source>
        <dbReference type="ARBA" id="ARBA00023015"/>
    </source>
</evidence>
<dbReference type="InterPro" id="IPR001647">
    <property type="entry name" value="HTH_TetR"/>
</dbReference>
<evidence type="ECO:0000313" key="7">
    <source>
        <dbReference type="Proteomes" id="UP000238007"/>
    </source>
</evidence>
<dbReference type="InterPro" id="IPR050109">
    <property type="entry name" value="HTH-type_TetR-like_transc_reg"/>
</dbReference>
<protein>
    <submittedName>
        <fullName evidence="6">AcrR family transcriptional regulator</fullName>
    </submittedName>
</protein>
<name>A0A2T0VZH7_9RHOB</name>
<dbReference type="EMBL" id="PVTP01000005">
    <property type="protein sequence ID" value="PRY77745.1"/>
    <property type="molecule type" value="Genomic_DNA"/>
</dbReference>
<keyword evidence="7" id="KW-1185">Reference proteome</keyword>
<dbReference type="PROSITE" id="PS50977">
    <property type="entry name" value="HTH_TETR_2"/>
    <property type="match status" value="1"/>
</dbReference>
<dbReference type="GO" id="GO:0000976">
    <property type="term" value="F:transcription cis-regulatory region binding"/>
    <property type="evidence" value="ECO:0007669"/>
    <property type="project" value="TreeGrafter"/>
</dbReference>
<dbReference type="Pfam" id="PF00440">
    <property type="entry name" value="TetR_N"/>
    <property type="match status" value="1"/>
</dbReference>
<dbReference type="PRINTS" id="PR00455">
    <property type="entry name" value="HTHTETR"/>
</dbReference>
<dbReference type="OrthoDB" id="7252896at2"/>
<evidence type="ECO:0000259" key="5">
    <source>
        <dbReference type="PROSITE" id="PS50977"/>
    </source>
</evidence>
<feature type="DNA-binding region" description="H-T-H motif" evidence="4">
    <location>
        <begin position="35"/>
        <end position="54"/>
    </location>
</feature>
<comment type="caution">
    <text evidence="6">The sequence shown here is derived from an EMBL/GenBank/DDBJ whole genome shotgun (WGS) entry which is preliminary data.</text>
</comment>
<dbReference type="PANTHER" id="PTHR30055:SF234">
    <property type="entry name" value="HTH-TYPE TRANSCRIPTIONAL REGULATOR BETI"/>
    <property type="match status" value="1"/>
</dbReference>
<feature type="domain" description="HTH tetR-type" evidence="5">
    <location>
        <begin position="12"/>
        <end position="72"/>
    </location>
</feature>
<dbReference type="PANTHER" id="PTHR30055">
    <property type="entry name" value="HTH-TYPE TRANSCRIPTIONAL REGULATOR RUTR"/>
    <property type="match status" value="1"/>
</dbReference>
<dbReference type="Gene3D" id="1.10.357.10">
    <property type="entry name" value="Tetracycline Repressor, domain 2"/>
    <property type="match status" value="1"/>
</dbReference>
<dbReference type="AlphaFoldDB" id="A0A2T0VZH7"/>
<dbReference type="GO" id="GO:0003700">
    <property type="term" value="F:DNA-binding transcription factor activity"/>
    <property type="evidence" value="ECO:0007669"/>
    <property type="project" value="TreeGrafter"/>
</dbReference>
<evidence type="ECO:0000256" key="4">
    <source>
        <dbReference type="PROSITE-ProRule" id="PRU00335"/>
    </source>
</evidence>
<proteinExistence type="predicted"/>
<keyword evidence="3" id="KW-0804">Transcription</keyword>
<organism evidence="6 7">
    <name type="scientific">Yoonia maritima</name>
    <dbReference type="NCBI Taxonomy" id="1435347"/>
    <lineage>
        <taxon>Bacteria</taxon>
        <taxon>Pseudomonadati</taxon>
        <taxon>Pseudomonadota</taxon>
        <taxon>Alphaproteobacteria</taxon>
        <taxon>Rhodobacterales</taxon>
        <taxon>Paracoccaceae</taxon>
        <taxon>Yoonia</taxon>
    </lineage>
</organism>
<evidence type="ECO:0000256" key="3">
    <source>
        <dbReference type="ARBA" id="ARBA00023163"/>
    </source>
</evidence>
<keyword evidence="2 4" id="KW-0238">DNA-binding</keyword>
<sequence>MSEQSNRAKSQQQTRDALLQAGAQLIAQNGYAGASVRDIAAQAGFTQGAFYSNFKNKDELVFAIMRRLFQHAYDSISYFSKDTTTPTDEMLAEASVWLQDMCGSDEKAQLEAEISLHAMRDMKFADSYFALLDEHAAKMTDIVSEIARARKMTLCAPADQIARGMIAMARGLKLMMPRHDPKTVIETLGVFLDATMRSCQKSRNDQSDL</sequence>
<evidence type="ECO:0000313" key="6">
    <source>
        <dbReference type="EMBL" id="PRY77745.1"/>
    </source>
</evidence>
<dbReference type="InterPro" id="IPR009057">
    <property type="entry name" value="Homeodomain-like_sf"/>
</dbReference>
<accession>A0A2T0VZH7</accession>
<reference evidence="6 7" key="1">
    <citation type="submission" date="2018-03" db="EMBL/GenBank/DDBJ databases">
        <title>Genomic Encyclopedia of Archaeal and Bacterial Type Strains, Phase II (KMG-II): from individual species to whole genera.</title>
        <authorList>
            <person name="Goeker M."/>
        </authorList>
    </citation>
    <scope>NUCLEOTIDE SEQUENCE [LARGE SCALE GENOMIC DNA]</scope>
    <source>
        <strain evidence="6 7">DSM 101533</strain>
    </source>
</reference>
<evidence type="ECO:0000256" key="2">
    <source>
        <dbReference type="ARBA" id="ARBA00023125"/>
    </source>
</evidence>
<dbReference type="Proteomes" id="UP000238007">
    <property type="component" value="Unassembled WGS sequence"/>
</dbReference>
<gene>
    <name evidence="6" type="ORF">CLV80_105229</name>
</gene>
<dbReference type="RefSeq" id="WP_106357405.1">
    <property type="nucleotide sequence ID" value="NZ_PVTP01000005.1"/>
</dbReference>
<dbReference type="SUPFAM" id="SSF46689">
    <property type="entry name" value="Homeodomain-like"/>
    <property type="match status" value="1"/>
</dbReference>
<keyword evidence="1" id="KW-0805">Transcription regulation</keyword>